<feature type="domain" description="PINIT" evidence="11">
    <location>
        <begin position="197"/>
        <end position="370"/>
    </location>
</feature>
<feature type="compositionally biased region" description="Polar residues" evidence="9">
    <location>
        <begin position="130"/>
        <end position="139"/>
    </location>
</feature>
<comment type="similarity">
    <text evidence="2">Belongs to the PIAS family.</text>
</comment>
<evidence type="ECO:0000256" key="5">
    <source>
        <dbReference type="ARBA" id="ARBA00022771"/>
    </source>
</evidence>
<feature type="compositionally biased region" description="Low complexity" evidence="9">
    <location>
        <begin position="114"/>
        <end position="129"/>
    </location>
</feature>
<dbReference type="PANTHER" id="PTHR10782">
    <property type="entry name" value="ZINC FINGER MIZ DOMAIN-CONTAINING PROTEIN"/>
    <property type="match status" value="1"/>
</dbReference>
<dbReference type="CDD" id="cd16650">
    <property type="entry name" value="SP-RING_PIAS-like"/>
    <property type="match status" value="1"/>
</dbReference>
<sequence length="561" mass="62818">MTTVPQTGPFSDFGTLKLQLPSLKCEELKTILREINRQIPGGYNRLSGRKDDLVVRIEDQLIDAIQTQAVNRYEIIKRLILPKSYHSTSITSTTPRPNPITTQSRSNPPSRPHTSSSNTPGPSNNTMNGSNPLRANAPTTDFGPASLSRLVQYDAHRPKPQTQTQPTPIIKRPAPLHPPAYHNQLNAHRTFLQQQQQQQQPQHSMGLPLPFESSPFYKFDSAASAIVTCPKAGPNDRKSVTLAVTLLPEQKNKLQQSKYNPTGPQYTLRLFSTSEKHFNHPAFATRGSSVFPPAPIEFPVSCELRLNSVVINSNIKGIKKQPGTAPPPDLMLVDNGNCVNLGHGESNRLEIIYSNSDKRFYFIVYLVEHFSIPFLLKRLKSGKQRTKEEVLEKIKAGTGDDDVFTSSSVIQLLDPLVLTRIRTPIRSLQCTHLQCFDAETFYTMMDQAPTWSCPVCNMKLNPNELAIDGFTLDILQITPTSLSSVIVESDGTWHDENYEFGTSIKPTTTNNNKNETIIKQSNKRNIMVLDLDDDHNNQESSLIKNKNKQSDLIIDLTLDDD</sequence>
<evidence type="ECO:0000313" key="13">
    <source>
        <dbReference type="Proteomes" id="UP000886653"/>
    </source>
</evidence>
<dbReference type="Proteomes" id="UP000886653">
    <property type="component" value="Unassembled WGS sequence"/>
</dbReference>
<dbReference type="Pfam" id="PF02891">
    <property type="entry name" value="zf-MIZ"/>
    <property type="match status" value="1"/>
</dbReference>
<evidence type="ECO:0000256" key="4">
    <source>
        <dbReference type="ARBA" id="ARBA00022723"/>
    </source>
</evidence>
<dbReference type="InterPro" id="IPR023321">
    <property type="entry name" value="PINIT"/>
</dbReference>
<comment type="pathway">
    <text evidence="1">Protein modification; protein sumoylation.</text>
</comment>
<feature type="region of interest" description="Disordered" evidence="9">
    <location>
        <begin position="87"/>
        <end position="144"/>
    </location>
</feature>
<evidence type="ECO:0000259" key="10">
    <source>
        <dbReference type="PROSITE" id="PS51044"/>
    </source>
</evidence>
<evidence type="ECO:0000259" key="11">
    <source>
        <dbReference type="PROSITE" id="PS51466"/>
    </source>
</evidence>
<evidence type="ECO:0000256" key="9">
    <source>
        <dbReference type="SAM" id="MobiDB-lite"/>
    </source>
</evidence>
<evidence type="ECO:0000256" key="1">
    <source>
        <dbReference type="ARBA" id="ARBA00004718"/>
    </source>
</evidence>
<reference evidence="12" key="1">
    <citation type="submission" date="2013-11" db="EMBL/GenBank/DDBJ databases">
        <title>Genome sequence of the fusiform rust pathogen reveals effectors for host alternation and coevolution with pine.</title>
        <authorList>
            <consortium name="DOE Joint Genome Institute"/>
            <person name="Smith K."/>
            <person name="Pendleton A."/>
            <person name="Kubisiak T."/>
            <person name="Anderson C."/>
            <person name="Salamov A."/>
            <person name="Aerts A."/>
            <person name="Riley R."/>
            <person name="Clum A."/>
            <person name="Lindquist E."/>
            <person name="Ence D."/>
            <person name="Campbell M."/>
            <person name="Kronenberg Z."/>
            <person name="Feau N."/>
            <person name="Dhillon B."/>
            <person name="Hamelin R."/>
            <person name="Burleigh J."/>
            <person name="Smith J."/>
            <person name="Yandell M."/>
            <person name="Nelson C."/>
            <person name="Grigoriev I."/>
            <person name="Davis J."/>
        </authorList>
    </citation>
    <scope>NUCLEOTIDE SEQUENCE</scope>
    <source>
        <strain evidence="12">G11</strain>
    </source>
</reference>
<accession>A0A9P6NIG5</accession>
<dbReference type="PANTHER" id="PTHR10782:SF4">
    <property type="entry name" value="TONALLI, ISOFORM E"/>
    <property type="match status" value="1"/>
</dbReference>
<dbReference type="PROSITE" id="PS51466">
    <property type="entry name" value="PINIT"/>
    <property type="match status" value="1"/>
</dbReference>
<keyword evidence="13" id="KW-1185">Reference proteome</keyword>
<dbReference type="OrthoDB" id="28127at2759"/>
<comment type="caution">
    <text evidence="12">The sequence shown here is derived from an EMBL/GenBank/DDBJ whole genome shotgun (WGS) entry which is preliminary data.</text>
</comment>
<evidence type="ECO:0000256" key="6">
    <source>
        <dbReference type="ARBA" id="ARBA00022786"/>
    </source>
</evidence>
<dbReference type="Gene3D" id="3.30.40.10">
    <property type="entry name" value="Zinc/RING finger domain, C3HC4 (zinc finger)"/>
    <property type="match status" value="1"/>
</dbReference>
<dbReference type="InterPro" id="IPR038654">
    <property type="entry name" value="PINIT_sf"/>
</dbReference>
<evidence type="ECO:0000256" key="3">
    <source>
        <dbReference type="ARBA" id="ARBA00022679"/>
    </source>
</evidence>
<dbReference type="Gene3D" id="2.60.120.780">
    <property type="entry name" value="PINIT domain"/>
    <property type="match status" value="1"/>
</dbReference>
<dbReference type="GO" id="GO:0008270">
    <property type="term" value="F:zinc ion binding"/>
    <property type="evidence" value="ECO:0007669"/>
    <property type="project" value="UniProtKB-KW"/>
</dbReference>
<organism evidence="12 13">
    <name type="scientific">Cronartium quercuum f. sp. fusiforme G11</name>
    <dbReference type="NCBI Taxonomy" id="708437"/>
    <lineage>
        <taxon>Eukaryota</taxon>
        <taxon>Fungi</taxon>
        <taxon>Dikarya</taxon>
        <taxon>Basidiomycota</taxon>
        <taxon>Pucciniomycotina</taxon>
        <taxon>Pucciniomycetes</taxon>
        <taxon>Pucciniales</taxon>
        <taxon>Coleosporiaceae</taxon>
        <taxon>Cronartium</taxon>
    </lineage>
</organism>
<dbReference type="Pfam" id="PF14324">
    <property type="entry name" value="PINIT"/>
    <property type="match status" value="1"/>
</dbReference>
<keyword evidence="6" id="KW-0833">Ubl conjugation pathway</keyword>
<dbReference type="GO" id="GO:0016925">
    <property type="term" value="P:protein sumoylation"/>
    <property type="evidence" value="ECO:0007669"/>
    <property type="project" value="TreeGrafter"/>
</dbReference>
<feature type="compositionally biased region" description="Polar residues" evidence="9">
    <location>
        <begin position="87"/>
        <end position="108"/>
    </location>
</feature>
<keyword evidence="4" id="KW-0479">Metal-binding</keyword>
<proteinExistence type="inferred from homology"/>
<dbReference type="GO" id="GO:0061665">
    <property type="term" value="F:SUMO ligase activity"/>
    <property type="evidence" value="ECO:0007669"/>
    <property type="project" value="TreeGrafter"/>
</dbReference>
<keyword evidence="3" id="KW-0808">Transferase</keyword>
<gene>
    <name evidence="12" type="ORF">CROQUDRAFT_62714</name>
</gene>
<evidence type="ECO:0000313" key="12">
    <source>
        <dbReference type="EMBL" id="KAG0146594.1"/>
    </source>
</evidence>
<dbReference type="InterPro" id="IPR013083">
    <property type="entry name" value="Znf_RING/FYVE/PHD"/>
</dbReference>
<evidence type="ECO:0000256" key="2">
    <source>
        <dbReference type="ARBA" id="ARBA00005383"/>
    </source>
</evidence>
<dbReference type="PROSITE" id="PS51044">
    <property type="entry name" value="ZF_SP_RING"/>
    <property type="match status" value="1"/>
</dbReference>
<protein>
    <submittedName>
        <fullName evidence="12">Uncharacterized protein</fullName>
    </submittedName>
</protein>
<name>A0A9P6NIG5_9BASI</name>
<keyword evidence="7" id="KW-0862">Zinc</keyword>
<keyword evidence="5 8" id="KW-0863">Zinc-finger</keyword>
<dbReference type="InterPro" id="IPR004181">
    <property type="entry name" value="Znf_MIZ"/>
</dbReference>
<dbReference type="GO" id="GO:0000785">
    <property type="term" value="C:chromatin"/>
    <property type="evidence" value="ECO:0007669"/>
    <property type="project" value="TreeGrafter"/>
</dbReference>
<feature type="domain" description="SP-RING-type" evidence="10">
    <location>
        <begin position="399"/>
        <end position="484"/>
    </location>
</feature>
<dbReference type="EMBL" id="MU167259">
    <property type="protein sequence ID" value="KAG0146594.1"/>
    <property type="molecule type" value="Genomic_DNA"/>
</dbReference>
<evidence type="ECO:0000256" key="7">
    <source>
        <dbReference type="ARBA" id="ARBA00022833"/>
    </source>
</evidence>
<evidence type="ECO:0000256" key="8">
    <source>
        <dbReference type="PROSITE-ProRule" id="PRU00452"/>
    </source>
</evidence>
<dbReference type="AlphaFoldDB" id="A0A9P6NIG5"/>